<dbReference type="InterPro" id="IPR005119">
    <property type="entry name" value="LysR_subst-bd"/>
</dbReference>
<dbReference type="PANTHER" id="PTHR30579">
    <property type="entry name" value="TRANSCRIPTIONAL REGULATOR"/>
    <property type="match status" value="1"/>
</dbReference>
<gene>
    <name evidence="6" type="ORF">ACFQH9_19580</name>
</gene>
<dbReference type="Pfam" id="PF03466">
    <property type="entry name" value="LysR_substrate"/>
    <property type="match status" value="1"/>
</dbReference>
<feature type="domain" description="HTH lysR-type" evidence="5">
    <location>
        <begin position="22"/>
        <end position="79"/>
    </location>
</feature>
<evidence type="ECO:0000256" key="3">
    <source>
        <dbReference type="ARBA" id="ARBA00023125"/>
    </source>
</evidence>
<dbReference type="PROSITE" id="PS50931">
    <property type="entry name" value="HTH_LYSR"/>
    <property type="match status" value="1"/>
</dbReference>
<dbReference type="Gene3D" id="1.10.10.10">
    <property type="entry name" value="Winged helix-like DNA-binding domain superfamily/Winged helix DNA-binding domain"/>
    <property type="match status" value="1"/>
</dbReference>
<accession>A0ABW1IBM3</accession>
<evidence type="ECO:0000256" key="2">
    <source>
        <dbReference type="ARBA" id="ARBA00023015"/>
    </source>
</evidence>
<comment type="similarity">
    <text evidence="1">Belongs to the LysR transcriptional regulatory family.</text>
</comment>
<evidence type="ECO:0000256" key="1">
    <source>
        <dbReference type="ARBA" id="ARBA00009437"/>
    </source>
</evidence>
<keyword evidence="7" id="KW-1185">Reference proteome</keyword>
<dbReference type="InterPro" id="IPR036388">
    <property type="entry name" value="WH-like_DNA-bd_sf"/>
</dbReference>
<organism evidence="6 7">
    <name type="scientific">Pseudonocardia lutea</name>
    <dbReference type="NCBI Taxonomy" id="2172015"/>
    <lineage>
        <taxon>Bacteria</taxon>
        <taxon>Bacillati</taxon>
        <taxon>Actinomycetota</taxon>
        <taxon>Actinomycetes</taxon>
        <taxon>Pseudonocardiales</taxon>
        <taxon>Pseudonocardiaceae</taxon>
        <taxon>Pseudonocardia</taxon>
    </lineage>
</organism>
<comment type="caution">
    <text evidence="6">The sequence shown here is derived from an EMBL/GenBank/DDBJ whole genome shotgun (WGS) entry which is preliminary data.</text>
</comment>
<dbReference type="InterPro" id="IPR036390">
    <property type="entry name" value="WH_DNA-bd_sf"/>
</dbReference>
<dbReference type="SUPFAM" id="SSF46785">
    <property type="entry name" value="Winged helix' DNA-binding domain"/>
    <property type="match status" value="1"/>
</dbReference>
<dbReference type="InterPro" id="IPR050176">
    <property type="entry name" value="LTTR"/>
</dbReference>
<dbReference type="InterPro" id="IPR000847">
    <property type="entry name" value="LysR_HTH_N"/>
</dbReference>
<evidence type="ECO:0000256" key="4">
    <source>
        <dbReference type="ARBA" id="ARBA00023163"/>
    </source>
</evidence>
<name>A0ABW1IBM3_9PSEU</name>
<evidence type="ECO:0000313" key="7">
    <source>
        <dbReference type="Proteomes" id="UP001596119"/>
    </source>
</evidence>
<keyword evidence="2" id="KW-0805">Transcription regulation</keyword>
<dbReference type="Proteomes" id="UP001596119">
    <property type="component" value="Unassembled WGS sequence"/>
</dbReference>
<reference evidence="7" key="1">
    <citation type="journal article" date="2019" name="Int. J. Syst. Evol. Microbiol.">
        <title>The Global Catalogue of Microorganisms (GCM) 10K type strain sequencing project: providing services to taxonomists for standard genome sequencing and annotation.</title>
        <authorList>
            <consortium name="The Broad Institute Genomics Platform"/>
            <consortium name="The Broad Institute Genome Sequencing Center for Infectious Disease"/>
            <person name="Wu L."/>
            <person name="Ma J."/>
        </authorList>
    </citation>
    <scope>NUCLEOTIDE SEQUENCE [LARGE SCALE GENOMIC DNA]</scope>
    <source>
        <strain evidence="7">CGMCC 4.7397</strain>
    </source>
</reference>
<dbReference type="RefSeq" id="WP_379567608.1">
    <property type="nucleotide sequence ID" value="NZ_JBHSQK010000047.1"/>
</dbReference>
<dbReference type="SUPFAM" id="SSF53850">
    <property type="entry name" value="Periplasmic binding protein-like II"/>
    <property type="match status" value="1"/>
</dbReference>
<dbReference type="Gene3D" id="3.40.190.10">
    <property type="entry name" value="Periplasmic binding protein-like II"/>
    <property type="match status" value="2"/>
</dbReference>
<dbReference type="PRINTS" id="PR00039">
    <property type="entry name" value="HTHLYSR"/>
</dbReference>
<evidence type="ECO:0000313" key="6">
    <source>
        <dbReference type="EMBL" id="MFC5950475.1"/>
    </source>
</evidence>
<keyword evidence="3" id="KW-0238">DNA-binding</keyword>
<dbReference type="Pfam" id="PF00126">
    <property type="entry name" value="HTH_1"/>
    <property type="match status" value="1"/>
</dbReference>
<dbReference type="EMBL" id="JBHSQK010000047">
    <property type="protein sequence ID" value="MFC5950475.1"/>
    <property type="molecule type" value="Genomic_DNA"/>
</dbReference>
<evidence type="ECO:0000259" key="5">
    <source>
        <dbReference type="PROSITE" id="PS50931"/>
    </source>
</evidence>
<sequence length="298" mass="31415">MHHNRSANAIGGVSLSDMAAVLDIVALRSVVAVADCGGFHRAAETLMLSQSAVSQHVRRLEKTIGRPLVQREGRLSRFTPEGEALLGEARRILAAHDAALGRLGVGDPRDSLVLGSTDHAADELLPRVMDALQEVFPGTAVRFRLDRSSRLNDAIDRGTLDLAMYIGDVVDGESVSAGALPLTWYAAPGWRRPTDGPIPLVVIDSPCTIRRRALQTLADNGLSATVVGEAAYLAGVLNAARGGLGVALIADVAAPEGLEPCTDLPPVPSERLHLRVRSGSDPRLLDAALHALSAVLQP</sequence>
<dbReference type="PANTHER" id="PTHR30579:SF7">
    <property type="entry name" value="HTH-TYPE TRANSCRIPTIONAL REGULATOR LRHA-RELATED"/>
    <property type="match status" value="1"/>
</dbReference>
<keyword evidence="4" id="KW-0804">Transcription</keyword>
<protein>
    <submittedName>
        <fullName evidence="6">LysR substrate-binding domain-containing protein</fullName>
    </submittedName>
</protein>
<proteinExistence type="inferred from homology"/>